<feature type="transmembrane region" description="Helical" evidence="1">
    <location>
        <begin position="54"/>
        <end position="72"/>
    </location>
</feature>
<sequence>MHVFLEAIELVITPYTLLVICAAATFGLFVGAIPGLTATMATALLVPFSFYMDPVPAIAAIVACTTMAIIAGDIPGALMRIPGTPASAAYVDEAYAMTKAGRPAKALGISICSSSVGGMIGFVALLFIAPALGKIALQFSSFEYFWLAMLGLSCAALISSGSKVKGTLSLLLGLFIATVGLDPLTATPRFSFGWTELMGGISFIPAMIGMFALSEILRHKAGEPGKREPVMKIGNPLAGMVGTLWRHKFNVLRGSAFGTVIGALPGAGGDLGAWISYAISKKFSKTPEKFGTGHSEGLVEASATNNAALSSAWIPAMVFGIPGDAVTAIAVGVLVMKGMNPGPTIFINNPQNFYAVMIVFALANLLIIPLGWLAVRFSRSIFRLSRTYLNASILAFCIVGSYAVNNSVFGVGVMLAMGVIAFILESKGFPIAPIILGIVIGPLVEKNFLTSMIIADGNFLGFFERPIAAGLGLFTIVIWVLPLIVRGVSQTRKLAGATGGIANADRGSQ</sequence>
<feature type="transmembrane region" description="Helical" evidence="1">
    <location>
        <begin position="144"/>
        <end position="161"/>
    </location>
</feature>
<evidence type="ECO:0000256" key="1">
    <source>
        <dbReference type="SAM" id="Phobius"/>
    </source>
</evidence>
<feature type="transmembrane region" description="Helical" evidence="1">
    <location>
        <begin position="312"/>
        <end position="333"/>
    </location>
</feature>
<keyword evidence="1" id="KW-0812">Transmembrane</keyword>
<feature type="transmembrane region" description="Helical" evidence="1">
    <location>
        <begin position="467"/>
        <end position="485"/>
    </location>
</feature>
<gene>
    <name evidence="3" type="ORF">EDC90_10053</name>
</gene>
<evidence type="ECO:0000313" key="3">
    <source>
        <dbReference type="EMBL" id="TCT41988.1"/>
    </source>
</evidence>
<feature type="transmembrane region" description="Helical" evidence="1">
    <location>
        <begin position="197"/>
        <end position="217"/>
    </location>
</feature>
<feature type="transmembrane region" description="Helical" evidence="1">
    <location>
        <begin position="106"/>
        <end position="132"/>
    </location>
</feature>
<dbReference type="InterPro" id="IPR002823">
    <property type="entry name" value="DUF112_TM"/>
</dbReference>
<dbReference type="RefSeq" id="WP_132309119.1">
    <property type="nucleotide sequence ID" value="NZ_SMAR01000005.1"/>
</dbReference>
<keyword evidence="4" id="KW-1185">Reference proteome</keyword>
<keyword evidence="1" id="KW-0472">Membrane</keyword>
<organism evidence="3 4">
    <name type="scientific">Martelella mediterranea</name>
    <dbReference type="NCBI Taxonomy" id="293089"/>
    <lineage>
        <taxon>Bacteria</taxon>
        <taxon>Pseudomonadati</taxon>
        <taxon>Pseudomonadota</taxon>
        <taxon>Alphaproteobacteria</taxon>
        <taxon>Hyphomicrobiales</taxon>
        <taxon>Aurantimonadaceae</taxon>
        <taxon>Martelella</taxon>
    </lineage>
</organism>
<dbReference type="EMBL" id="SMAR01000005">
    <property type="protein sequence ID" value="TCT41988.1"/>
    <property type="molecule type" value="Genomic_DNA"/>
</dbReference>
<proteinExistence type="predicted"/>
<dbReference type="PANTHER" id="PTHR35342">
    <property type="entry name" value="TRICARBOXYLIC TRANSPORT PROTEIN"/>
    <property type="match status" value="1"/>
</dbReference>
<name>A0A4R3NU70_9HYPH</name>
<feature type="domain" description="DUF112" evidence="2">
    <location>
        <begin position="17"/>
        <end position="436"/>
    </location>
</feature>
<dbReference type="PANTHER" id="PTHR35342:SF5">
    <property type="entry name" value="TRICARBOXYLIC TRANSPORT PROTEIN"/>
    <property type="match status" value="1"/>
</dbReference>
<feature type="transmembrane region" description="Helical" evidence="1">
    <location>
        <begin position="353"/>
        <end position="375"/>
    </location>
</feature>
<comment type="caution">
    <text evidence="3">The sequence shown here is derived from an EMBL/GenBank/DDBJ whole genome shotgun (WGS) entry which is preliminary data.</text>
</comment>
<feature type="transmembrane region" description="Helical" evidence="1">
    <location>
        <begin position="168"/>
        <end position="185"/>
    </location>
</feature>
<evidence type="ECO:0000313" key="4">
    <source>
        <dbReference type="Proteomes" id="UP000295097"/>
    </source>
</evidence>
<dbReference type="OrthoDB" id="9806425at2"/>
<feature type="transmembrane region" description="Helical" evidence="1">
    <location>
        <begin position="12"/>
        <end position="34"/>
    </location>
</feature>
<dbReference type="Proteomes" id="UP000295097">
    <property type="component" value="Unassembled WGS sequence"/>
</dbReference>
<protein>
    <submittedName>
        <fullName evidence="3">TctA family transporter</fullName>
    </submittedName>
</protein>
<accession>A0A4R3NU70</accession>
<reference evidence="3 4" key="1">
    <citation type="submission" date="2019-03" db="EMBL/GenBank/DDBJ databases">
        <title>Freshwater and sediment microbial communities from various areas in North America, analyzing microbe dynamics in response to fracking.</title>
        <authorList>
            <person name="Lamendella R."/>
        </authorList>
    </citation>
    <scope>NUCLEOTIDE SEQUENCE [LARGE SCALE GENOMIC DNA]</scope>
    <source>
        <strain evidence="3 4">175.2</strain>
    </source>
</reference>
<dbReference type="AlphaFoldDB" id="A0A4R3NU70"/>
<dbReference type="Pfam" id="PF01970">
    <property type="entry name" value="TctA"/>
    <property type="match status" value="1"/>
</dbReference>
<evidence type="ECO:0000259" key="2">
    <source>
        <dbReference type="Pfam" id="PF01970"/>
    </source>
</evidence>
<feature type="transmembrane region" description="Helical" evidence="1">
    <location>
        <begin position="387"/>
        <end position="403"/>
    </location>
</feature>
<keyword evidence="1" id="KW-1133">Transmembrane helix</keyword>